<evidence type="ECO:0000313" key="5">
    <source>
        <dbReference type="Proteomes" id="UP000266302"/>
    </source>
</evidence>
<accession>A0A398C7Z1</accession>
<dbReference type="Pfam" id="PF13202">
    <property type="entry name" value="EF-hand_5"/>
    <property type="match status" value="2"/>
</dbReference>
<dbReference type="Gene3D" id="1.10.238.10">
    <property type="entry name" value="EF-hand"/>
    <property type="match status" value="1"/>
</dbReference>
<dbReference type="AlphaFoldDB" id="A0A398C7Z1"/>
<gene>
    <name evidence="4" type="ORF">D3F03_16700</name>
</gene>
<comment type="caution">
    <text evidence="4">The sequence shown here is derived from an EMBL/GenBank/DDBJ whole genome shotgun (WGS) entry which is preliminary data.</text>
</comment>
<dbReference type="OrthoDB" id="8914005at2"/>
<evidence type="ECO:0000259" key="3">
    <source>
        <dbReference type="Pfam" id="PF13202"/>
    </source>
</evidence>
<evidence type="ECO:0000256" key="1">
    <source>
        <dbReference type="SAM" id="MobiDB-lite"/>
    </source>
</evidence>
<evidence type="ECO:0000256" key="2">
    <source>
        <dbReference type="SAM" id="SignalP"/>
    </source>
</evidence>
<feature type="signal peptide" evidence="2">
    <location>
        <begin position="1"/>
        <end position="29"/>
    </location>
</feature>
<dbReference type="InterPro" id="IPR002048">
    <property type="entry name" value="EF_hand_dom"/>
</dbReference>
<feature type="domain" description="EF-hand" evidence="3">
    <location>
        <begin position="75"/>
        <end position="91"/>
    </location>
</feature>
<sequence>MPRTNHFFDTRSVMLIAAMALGGSASLHAQTKPPLQTPAAPAHSTGQSSFATGGTSQASSGHAAPTATFGPASAAFARADTNHDGKLSPQEAKVLPAIDNRFEQIDTDHDGALSREEFDQGAKP</sequence>
<organism evidence="4 5">
    <name type="scientific">Simplicispira hankyongi</name>
    <dbReference type="NCBI Taxonomy" id="2315688"/>
    <lineage>
        <taxon>Bacteria</taxon>
        <taxon>Pseudomonadati</taxon>
        <taxon>Pseudomonadota</taxon>
        <taxon>Betaproteobacteria</taxon>
        <taxon>Burkholderiales</taxon>
        <taxon>Comamonadaceae</taxon>
        <taxon>Simplicispira</taxon>
    </lineage>
</organism>
<name>A0A398C7Z1_9BURK</name>
<reference evidence="4 5" key="1">
    <citation type="submission" date="2018-09" db="EMBL/GenBank/DDBJ databases">
        <title>Draft genome of Simplicispira sp. NY-02.</title>
        <authorList>
            <person name="Im W.T."/>
        </authorList>
    </citation>
    <scope>NUCLEOTIDE SEQUENCE [LARGE SCALE GENOMIC DNA]</scope>
    <source>
        <strain evidence="4 5">NY-02</strain>
    </source>
</reference>
<feature type="region of interest" description="Disordered" evidence="1">
    <location>
        <begin position="28"/>
        <end position="124"/>
    </location>
</feature>
<feature type="compositionally biased region" description="Polar residues" evidence="1">
    <location>
        <begin position="44"/>
        <end position="60"/>
    </location>
</feature>
<dbReference type="GO" id="GO:0005509">
    <property type="term" value="F:calcium ion binding"/>
    <property type="evidence" value="ECO:0007669"/>
    <property type="project" value="InterPro"/>
</dbReference>
<evidence type="ECO:0000313" key="4">
    <source>
        <dbReference type="EMBL" id="RID96918.1"/>
    </source>
</evidence>
<dbReference type="PROSITE" id="PS00018">
    <property type="entry name" value="EF_HAND_1"/>
    <property type="match status" value="1"/>
</dbReference>
<protein>
    <submittedName>
        <fullName evidence="4">EF-hand domain-containing protein</fullName>
    </submittedName>
</protein>
<keyword evidence="5" id="KW-1185">Reference proteome</keyword>
<proteinExistence type="predicted"/>
<dbReference type="InterPro" id="IPR011992">
    <property type="entry name" value="EF-hand-dom_pair"/>
</dbReference>
<dbReference type="InterPro" id="IPR018247">
    <property type="entry name" value="EF_Hand_1_Ca_BS"/>
</dbReference>
<dbReference type="EMBL" id="QXJC01000014">
    <property type="protein sequence ID" value="RID96918.1"/>
    <property type="molecule type" value="Genomic_DNA"/>
</dbReference>
<feature type="chain" id="PRO_5017369824" evidence="2">
    <location>
        <begin position="30"/>
        <end position="124"/>
    </location>
</feature>
<dbReference type="Proteomes" id="UP000266302">
    <property type="component" value="Unassembled WGS sequence"/>
</dbReference>
<feature type="compositionally biased region" description="Basic and acidic residues" evidence="1">
    <location>
        <begin position="100"/>
        <end position="124"/>
    </location>
</feature>
<dbReference type="CDD" id="cd00051">
    <property type="entry name" value="EFh"/>
    <property type="match status" value="1"/>
</dbReference>
<feature type="domain" description="EF-hand" evidence="3">
    <location>
        <begin position="101"/>
        <end position="119"/>
    </location>
</feature>
<keyword evidence="2" id="KW-0732">Signal</keyword>
<dbReference type="SUPFAM" id="SSF47473">
    <property type="entry name" value="EF-hand"/>
    <property type="match status" value="1"/>
</dbReference>